<keyword evidence="2" id="KW-0521">NADP</keyword>
<dbReference type="InParanoid" id="A0A218Z3Q0"/>
<dbReference type="AlphaFoldDB" id="A0A218Z3Q0"/>
<dbReference type="STRING" id="503106.A0A218Z3Q0"/>
<dbReference type="GO" id="GO:0016020">
    <property type="term" value="C:membrane"/>
    <property type="evidence" value="ECO:0007669"/>
    <property type="project" value="TreeGrafter"/>
</dbReference>
<dbReference type="PANTHER" id="PTHR43490">
    <property type="entry name" value="(+)-NEOMENTHOL DEHYDROGENASE"/>
    <property type="match status" value="1"/>
</dbReference>
<gene>
    <name evidence="4" type="ORF">B2J93_4726</name>
</gene>
<evidence type="ECO:0000256" key="3">
    <source>
        <dbReference type="ARBA" id="ARBA00023002"/>
    </source>
</evidence>
<protein>
    <submittedName>
        <fullName evidence="4">Carbonyl reductase</fullName>
    </submittedName>
</protein>
<dbReference type="Pfam" id="PF00106">
    <property type="entry name" value="adh_short"/>
    <property type="match status" value="1"/>
</dbReference>
<accession>A0A218Z3Q0</accession>
<proteinExistence type="inferred from homology"/>
<dbReference type="SUPFAM" id="SSF51735">
    <property type="entry name" value="NAD(P)-binding Rossmann-fold domains"/>
    <property type="match status" value="1"/>
</dbReference>
<dbReference type="OrthoDB" id="191139at2759"/>
<evidence type="ECO:0000313" key="4">
    <source>
        <dbReference type="EMBL" id="OWP01876.1"/>
    </source>
</evidence>
<keyword evidence="3" id="KW-0560">Oxidoreductase</keyword>
<comment type="similarity">
    <text evidence="1">Belongs to the short-chain dehydrogenases/reductases (SDR) family.</text>
</comment>
<evidence type="ECO:0000256" key="2">
    <source>
        <dbReference type="ARBA" id="ARBA00022857"/>
    </source>
</evidence>
<name>A0A218Z3Q0_9HELO</name>
<dbReference type="PANTHER" id="PTHR43490:SF99">
    <property type="entry name" value="SHORT-CHAIN DEHYDROGENASE_REDUCTASE"/>
    <property type="match status" value="1"/>
</dbReference>
<comment type="caution">
    <text evidence="4">The sequence shown here is derived from an EMBL/GenBank/DDBJ whole genome shotgun (WGS) entry which is preliminary data.</text>
</comment>
<dbReference type="EMBL" id="MZNU01000257">
    <property type="protein sequence ID" value="OWP01876.1"/>
    <property type="molecule type" value="Genomic_DNA"/>
</dbReference>
<dbReference type="PRINTS" id="PR00081">
    <property type="entry name" value="GDHRDH"/>
</dbReference>
<evidence type="ECO:0000256" key="1">
    <source>
        <dbReference type="ARBA" id="ARBA00006484"/>
    </source>
</evidence>
<keyword evidence="5" id="KW-1185">Reference proteome</keyword>
<organism evidence="4 5">
    <name type="scientific">Diplocarpon coronariae</name>
    <dbReference type="NCBI Taxonomy" id="2795749"/>
    <lineage>
        <taxon>Eukaryota</taxon>
        <taxon>Fungi</taxon>
        <taxon>Dikarya</taxon>
        <taxon>Ascomycota</taxon>
        <taxon>Pezizomycotina</taxon>
        <taxon>Leotiomycetes</taxon>
        <taxon>Helotiales</taxon>
        <taxon>Drepanopezizaceae</taxon>
        <taxon>Diplocarpon</taxon>
    </lineage>
</organism>
<dbReference type="Gene3D" id="3.40.50.720">
    <property type="entry name" value="NAD(P)-binding Rossmann-like Domain"/>
    <property type="match status" value="1"/>
</dbReference>
<dbReference type="Proteomes" id="UP000242519">
    <property type="component" value="Unassembled WGS sequence"/>
</dbReference>
<dbReference type="InterPro" id="IPR002347">
    <property type="entry name" value="SDR_fam"/>
</dbReference>
<dbReference type="GO" id="GO:0016491">
    <property type="term" value="F:oxidoreductase activity"/>
    <property type="evidence" value="ECO:0007669"/>
    <property type="project" value="UniProtKB-KW"/>
</dbReference>
<dbReference type="InterPro" id="IPR036291">
    <property type="entry name" value="NAD(P)-bd_dom_sf"/>
</dbReference>
<evidence type="ECO:0000313" key="5">
    <source>
        <dbReference type="Proteomes" id="UP000242519"/>
    </source>
</evidence>
<reference evidence="4 5" key="1">
    <citation type="submission" date="2017-04" db="EMBL/GenBank/DDBJ databases">
        <title>Draft genome sequence of Marssonina coronaria NL1: causal agent of apple blotch.</title>
        <authorList>
            <person name="Cheng Q."/>
        </authorList>
    </citation>
    <scope>NUCLEOTIDE SEQUENCE [LARGE SCALE GENOMIC DNA]</scope>
    <source>
        <strain evidence="4 5">NL1</strain>
    </source>
</reference>
<sequence>MAAQNQTIVLITGANQGIGFETAKKLAKENPGYHVLMGSRDAARGTAAAAKLKAEGLDVEAIAIDVGTDESIVTAASEVATKFGRLDVLINNAGIANDNEYIPGKTSIRDVMLKGFNTNVFGAMQCFETFKPLLEKSENPRVVFISSSLASFGVGASWSPGEYPIYRSTKSAMNTIVLQYAHLYREKGFKINLCCPGYVASNLNSYAGTGTLESGAINPVRLATLGKDGETGTFSNKEGPLPW</sequence>